<evidence type="ECO:0000256" key="1">
    <source>
        <dbReference type="SAM" id="Phobius"/>
    </source>
</evidence>
<accession>A0A419I4A8</accession>
<evidence type="ECO:0000313" key="3">
    <source>
        <dbReference type="Proteomes" id="UP000285112"/>
    </source>
</evidence>
<feature type="transmembrane region" description="Helical" evidence="1">
    <location>
        <begin position="39"/>
        <end position="59"/>
    </location>
</feature>
<sequence length="82" mass="8709">MIELAGLLLVAQGGGGLMNRLAGLADPSWFVQLHLLAPLWDVVASVALLLSGVALLFAVRARKNRRAEPEIVTSGPHDAEVR</sequence>
<dbReference type="RefSeq" id="WP_120023861.1">
    <property type="nucleotide sequence ID" value="NZ_QZFV01000080.1"/>
</dbReference>
<name>A0A419I4A8_9PSEU</name>
<evidence type="ECO:0000313" key="2">
    <source>
        <dbReference type="EMBL" id="RJQ85197.1"/>
    </source>
</evidence>
<keyword evidence="1" id="KW-0812">Transmembrane</keyword>
<dbReference type="AlphaFoldDB" id="A0A419I4A8"/>
<organism evidence="2 3">
    <name type="scientific">Amycolatopsis panacis</name>
    <dbReference type="NCBI Taxonomy" id="2340917"/>
    <lineage>
        <taxon>Bacteria</taxon>
        <taxon>Bacillati</taxon>
        <taxon>Actinomycetota</taxon>
        <taxon>Actinomycetes</taxon>
        <taxon>Pseudonocardiales</taxon>
        <taxon>Pseudonocardiaceae</taxon>
        <taxon>Amycolatopsis</taxon>
    </lineage>
</organism>
<dbReference type="Proteomes" id="UP000285112">
    <property type="component" value="Unassembled WGS sequence"/>
</dbReference>
<keyword evidence="3" id="KW-1185">Reference proteome</keyword>
<protein>
    <submittedName>
        <fullName evidence="2">Uncharacterized protein</fullName>
    </submittedName>
</protein>
<comment type="caution">
    <text evidence="2">The sequence shown here is derived from an EMBL/GenBank/DDBJ whole genome shotgun (WGS) entry which is preliminary data.</text>
</comment>
<dbReference type="EMBL" id="QZFV01000080">
    <property type="protein sequence ID" value="RJQ85197.1"/>
    <property type="molecule type" value="Genomic_DNA"/>
</dbReference>
<gene>
    <name evidence="2" type="ORF">D5S19_14425</name>
</gene>
<keyword evidence="1" id="KW-1133">Transmembrane helix</keyword>
<proteinExistence type="predicted"/>
<keyword evidence="1" id="KW-0472">Membrane</keyword>
<reference evidence="2 3" key="1">
    <citation type="submission" date="2018-09" db="EMBL/GenBank/DDBJ databases">
        <title>YIM PH 21725 draft genome.</title>
        <authorList>
            <person name="Miao C."/>
        </authorList>
    </citation>
    <scope>NUCLEOTIDE SEQUENCE [LARGE SCALE GENOMIC DNA]</scope>
    <source>
        <strain evidence="3">YIM PH21725</strain>
    </source>
</reference>